<dbReference type="InterPro" id="IPR036430">
    <property type="entry name" value="RNase_T2-like_sf"/>
</dbReference>
<dbReference type="InterPro" id="IPR045019">
    <property type="entry name" value="BETA-OHASE-like"/>
</dbReference>
<evidence type="ECO:0000256" key="4">
    <source>
        <dbReference type="ARBA" id="ARBA00022746"/>
    </source>
</evidence>
<dbReference type="Pfam" id="PF00445">
    <property type="entry name" value="Ribonuclease_T2"/>
    <property type="match status" value="1"/>
</dbReference>
<keyword evidence="8" id="KW-1133">Transmembrane helix</keyword>
<accession>A0AAD5NUY8</accession>
<evidence type="ECO:0000256" key="2">
    <source>
        <dbReference type="ARBA" id="ARBA00007469"/>
    </source>
</evidence>
<gene>
    <name evidence="9" type="ORF">LWI28_018013</name>
</gene>
<evidence type="ECO:0000256" key="7">
    <source>
        <dbReference type="RuleBase" id="RU004328"/>
    </source>
</evidence>
<dbReference type="InterPro" id="IPR001568">
    <property type="entry name" value="RNase_T2-like"/>
</dbReference>
<comment type="subcellular location">
    <subcellularLocation>
        <location evidence="1">Plastid</location>
        <location evidence="1">Chloroplast membrane</location>
        <topology evidence="1">Multi-pass membrane protein</topology>
    </subcellularLocation>
</comment>
<evidence type="ECO:0000256" key="1">
    <source>
        <dbReference type="ARBA" id="ARBA00004508"/>
    </source>
</evidence>
<dbReference type="AlphaFoldDB" id="A0AAD5NUY8"/>
<keyword evidence="5" id="KW-0560">Oxidoreductase</keyword>
<keyword evidence="10" id="KW-1185">Reference proteome</keyword>
<evidence type="ECO:0000256" key="8">
    <source>
        <dbReference type="SAM" id="Phobius"/>
    </source>
</evidence>
<reference evidence="9" key="2">
    <citation type="submission" date="2023-02" db="EMBL/GenBank/DDBJ databases">
        <authorList>
            <person name="Swenson N.G."/>
            <person name="Wegrzyn J.L."/>
            <person name="Mcevoy S.L."/>
        </authorList>
    </citation>
    <scope>NUCLEOTIDE SEQUENCE</scope>
    <source>
        <strain evidence="9">91603</strain>
        <tissue evidence="9">Leaf</tissue>
    </source>
</reference>
<comment type="similarity">
    <text evidence="2 7">Belongs to the RNase T2 family.</text>
</comment>
<comment type="caution">
    <text evidence="9">The sequence shown here is derived from an EMBL/GenBank/DDBJ whole genome shotgun (WGS) entry which is preliminary data.</text>
</comment>
<dbReference type="GO" id="GO:0016123">
    <property type="term" value="P:xanthophyll biosynthetic process"/>
    <property type="evidence" value="ECO:0007669"/>
    <property type="project" value="TreeGrafter"/>
</dbReference>
<comment type="similarity">
    <text evidence="3">Belongs to the sterol desaturase family.</text>
</comment>
<evidence type="ECO:0000313" key="10">
    <source>
        <dbReference type="Proteomes" id="UP001064489"/>
    </source>
</evidence>
<evidence type="ECO:0000256" key="5">
    <source>
        <dbReference type="ARBA" id="ARBA00023002"/>
    </source>
</evidence>
<reference evidence="9" key="1">
    <citation type="journal article" date="2022" name="Plant J.">
        <title>Strategies of tolerance reflected in two North American maple genomes.</title>
        <authorList>
            <person name="McEvoy S.L."/>
            <person name="Sezen U.U."/>
            <person name="Trouern-Trend A."/>
            <person name="McMahon S.M."/>
            <person name="Schaberg P.G."/>
            <person name="Yang J."/>
            <person name="Wegrzyn J.L."/>
            <person name="Swenson N.G."/>
        </authorList>
    </citation>
    <scope>NUCLEOTIDE SEQUENCE</scope>
    <source>
        <strain evidence="9">91603</strain>
    </source>
</reference>
<dbReference type="SUPFAM" id="SSF55895">
    <property type="entry name" value="Ribonuclease Rh-like"/>
    <property type="match status" value="1"/>
</dbReference>
<evidence type="ECO:0000256" key="3">
    <source>
        <dbReference type="ARBA" id="ARBA00009324"/>
    </source>
</evidence>
<dbReference type="GO" id="GO:0003723">
    <property type="term" value="F:RNA binding"/>
    <property type="evidence" value="ECO:0007669"/>
    <property type="project" value="InterPro"/>
</dbReference>
<feature type="transmembrane region" description="Helical" evidence="8">
    <location>
        <begin position="171"/>
        <end position="193"/>
    </location>
</feature>
<dbReference type="Proteomes" id="UP001064489">
    <property type="component" value="Chromosome 4"/>
</dbReference>
<keyword evidence="4" id="KW-0125">Carotenoid biosynthesis</keyword>
<keyword evidence="8" id="KW-0812">Transmembrane</keyword>
<dbReference type="GO" id="GO:0016119">
    <property type="term" value="P:carotene metabolic process"/>
    <property type="evidence" value="ECO:0007669"/>
    <property type="project" value="TreeGrafter"/>
</dbReference>
<dbReference type="EC" id="1.14.15.24" evidence="6"/>
<dbReference type="EMBL" id="JAJSOW010000101">
    <property type="protein sequence ID" value="KAI9181733.1"/>
    <property type="molecule type" value="Genomic_DNA"/>
</dbReference>
<sequence length="229" mass="25725">MTIAVRKLIPGADLTASLKKYNIIPGGSYKIAAYRDAMESETGVIDSIVMQCYEEPAGTFHLSEVRICVGRASTTFIGCNPLERGKENCGTGFSTTQIDNFAEEPQPHHRQDDGAVSVSDWPRSWPGKVPLTEMFGTFALSFGAAVGTEFWARWAHRALWHPFCSFIEHQWLSPCTSLFIVFILCLIIPVTSWQSRTLFPSLFCTGGRLKKLYRSWEDDPDIGFVTMKW</sequence>
<dbReference type="GO" id="GO:0010291">
    <property type="term" value="F:beta-carotene 3-hydroxylase activity"/>
    <property type="evidence" value="ECO:0007669"/>
    <property type="project" value="UniProtKB-EC"/>
</dbReference>
<protein>
    <recommendedName>
        <fullName evidence="6">beta-carotene 3-hydroxylase</fullName>
        <ecNumber evidence="6">1.14.15.24</ecNumber>
    </recommendedName>
</protein>
<dbReference type="PANTHER" id="PTHR31899:SF9">
    <property type="entry name" value="BETA-CAROTENE 3-HYDROXYLASE 1, CHLOROPLASTIC"/>
    <property type="match status" value="1"/>
</dbReference>
<organism evidence="9 10">
    <name type="scientific">Acer negundo</name>
    <name type="common">Box elder</name>
    <dbReference type="NCBI Taxonomy" id="4023"/>
    <lineage>
        <taxon>Eukaryota</taxon>
        <taxon>Viridiplantae</taxon>
        <taxon>Streptophyta</taxon>
        <taxon>Embryophyta</taxon>
        <taxon>Tracheophyta</taxon>
        <taxon>Spermatophyta</taxon>
        <taxon>Magnoliopsida</taxon>
        <taxon>eudicotyledons</taxon>
        <taxon>Gunneridae</taxon>
        <taxon>Pentapetalae</taxon>
        <taxon>rosids</taxon>
        <taxon>malvids</taxon>
        <taxon>Sapindales</taxon>
        <taxon>Sapindaceae</taxon>
        <taxon>Hippocastanoideae</taxon>
        <taxon>Acereae</taxon>
        <taxon>Acer</taxon>
    </lineage>
</organism>
<dbReference type="Gene3D" id="3.90.730.10">
    <property type="entry name" value="Ribonuclease T2-like"/>
    <property type="match status" value="1"/>
</dbReference>
<dbReference type="GO" id="GO:0033897">
    <property type="term" value="F:ribonuclease T2 activity"/>
    <property type="evidence" value="ECO:0007669"/>
    <property type="project" value="InterPro"/>
</dbReference>
<name>A0AAD5NUY8_ACENE</name>
<proteinExistence type="inferred from homology"/>
<evidence type="ECO:0000256" key="6">
    <source>
        <dbReference type="ARBA" id="ARBA00026097"/>
    </source>
</evidence>
<evidence type="ECO:0000313" key="9">
    <source>
        <dbReference type="EMBL" id="KAI9181733.1"/>
    </source>
</evidence>
<keyword evidence="8" id="KW-0472">Membrane</keyword>
<dbReference type="PANTHER" id="PTHR31899">
    <property type="entry name" value="BETA-CAROTENE 3-HYDROXYLASE 1, CHLOROPLASTIC"/>
    <property type="match status" value="1"/>
</dbReference>
<dbReference type="GO" id="GO:0031969">
    <property type="term" value="C:chloroplast membrane"/>
    <property type="evidence" value="ECO:0007669"/>
    <property type="project" value="UniProtKB-SubCell"/>
</dbReference>